<feature type="compositionally biased region" description="Basic and acidic residues" evidence="1">
    <location>
        <begin position="189"/>
        <end position="203"/>
    </location>
</feature>
<organism evidence="2 3">
    <name type="scientific">Nephila pilipes</name>
    <name type="common">Giant wood spider</name>
    <name type="synonym">Nephila maculata</name>
    <dbReference type="NCBI Taxonomy" id="299642"/>
    <lineage>
        <taxon>Eukaryota</taxon>
        <taxon>Metazoa</taxon>
        <taxon>Ecdysozoa</taxon>
        <taxon>Arthropoda</taxon>
        <taxon>Chelicerata</taxon>
        <taxon>Arachnida</taxon>
        <taxon>Araneae</taxon>
        <taxon>Araneomorphae</taxon>
        <taxon>Entelegynae</taxon>
        <taxon>Araneoidea</taxon>
        <taxon>Nephilidae</taxon>
        <taxon>Nephila</taxon>
    </lineage>
</organism>
<dbReference type="EMBL" id="BMAW01053132">
    <property type="protein sequence ID" value="GFS89426.1"/>
    <property type="molecule type" value="Genomic_DNA"/>
</dbReference>
<proteinExistence type="predicted"/>
<accession>A0A8X6N1T9</accession>
<protein>
    <submittedName>
        <fullName evidence="2">Uncharacterized protein</fullName>
    </submittedName>
</protein>
<evidence type="ECO:0000313" key="3">
    <source>
        <dbReference type="Proteomes" id="UP000887013"/>
    </source>
</evidence>
<feature type="region of interest" description="Disordered" evidence="1">
    <location>
        <begin position="155"/>
        <end position="209"/>
    </location>
</feature>
<keyword evidence="3" id="KW-1185">Reference proteome</keyword>
<name>A0A8X6N1T9_NEPPI</name>
<comment type="caution">
    <text evidence="2">The sequence shown here is derived from an EMBL/GenBank/DDBJ whole genome shotgun (WGS) entry which is preliminary data.</text>
</comment>
<sequence length="209" mass="23730">MSIRKKVPILSYVPPSEANGPIQVLQLCISTSTRVTCARRVIRGLRSPRVEKRIEWGSVKLSASHWWCCAHVIREGKTLSKGWGKAERSVPICWEAIKDYRFAHSTSEFSYDERHSIQYCTSAGLRGRLGKREDLYDELSDLPCDCDDEREYTHTSKTGAPILNETDNDMTPESEEDENTDSESEIDMSDVRGDIDSPPRLESFEENPG</sequence>
<evidence type="ECO:0000313" key="2">
    <source>
        <dbReference type="EMBL" id="GFS89426.1"/>
    </source>
</evidence>
<evidence type="ECO:0000256" key="1">
    <source>
        <dbReference type="SAM" id="MobiDB-lite"/>
    </source>
</evidence>
<reference evidence="2" key="1">
    <citation type="submission" date="2020-08" db="EMBL/GenBank/DDBJ databases">
        <title>Multicomponent nature underlies the extraordinary mechanical properties of spider dragline silk.</title>
        <authorList>
            <person name="Kono N."/>
            <person name="Nakamura H."/>
            <person name="Mori M."/>
            <person name="Yoshida Y."/>
            <person name="Ohtoshi R."/>
            <person name="Malay A.D."/>
            <person name="Moran D.A.P."/>
            <person name="Tomita M."/>
            <person name="Numata K."/>
            <person name="Arakawa K."/>
        </authorList>
    </citation>
    <scope>NUCLEOTIDE SEQUENCE</scope>
</reference>
<feature type="compositionally biased region" description="Acidic residues" evidence="1">
    <location>
        <begin position="166"/>
        <end position="188"/>
    </location>
</feature>
<gene>
    <name evidence="2" type="ORF">NPIL_77401</name>
</gene>
<dbReference type="Proteomes" id="UP000887013">
    <property type="component" value="Unassembled WGS sequence"/>
</dbReference>
<dbReference type="AlphaFoldDB" id="A0A8X6N1T9"/>